<dbReference type="InterPro" id="IPR009000">
    <property type="entry name" value="Transl_B-barrel_sf"/>
</dbReference>
<evidence type="ECO:0000256" key="3">
    <source>
        <dbReference type="ARBA" id="ARBA00022723"/>
    </source>
</evidence>
<dbReference type="OrthoDB" id="9812949at2"/>
<dbReference type="Pfam" id="PF07973">
    <property type="entry name" value="tRNA_SAD"/>
    <property type="match status" value="1"/>
</dbReference>
<dbReference type="STRING" id="426757.SAMN04488127_1637"/>
<proteinExistence type="predicted"/>
<dbReference type="PANTHER" id="PTHR43462:SF1">
    <property type="entry name" value="ALANYL-TRNA EDITING PROTEIN AARSD1"/>
    <property type="match status" value="1"/>
</dbReference>
<dbReference type="GO" id="GO:0002161">
    <property type="term" value="F:aminoacyl-tRNA deacylase activity"/>
    <property type="evidence" value="ECO:0007669"/>
    <property type="project" value="UniProtKB-ARBA"/>
</dbReference>
<dbReference type="GO" id="GO:0005524">
    <property type="term" value="F:ATP binding"/>
    <property type="evidence" value="ECO:0007669"/>
    <property type="project" value="InterPro"/>
</dbReference>
<comment type="cofactor">
    <cofactor evidence="1">
        <name>Zn(2+)</name>
        <dbReference type="ChEBI" id="CHEBI:29105"/>
    </cofactor>
</comment>
<dbReference type="GO" id="GO:0004813">
    <property type="term" value="F:alanine-tRNA ligase activity"/>
    <property type="evidence" value="ECO:0007669"/>
    <property type="project" value="InterPro"/>
</dbReference>
<dbReference type="PANTHER" id="PTHR43462">
    <property type="entry name" value="ALANYL-TRNA EDITING PROTEIN"/>
    <property type="match status" value="1"/>
</dbReference>
<evidence type="ECO:0000313" key="8">
    <source>
        <dbReference type="Proteomes" id="UP000199200"/>
    </source>
</evidence>
<dbReference type="GO" id="GO:0006419">
    <property type="term" value="P:alanyl-tRNA aminoacylation"/>
    <property type="evidence" value="ECO:0007669"/>
    <property type="project" value="InterPro"/>
</dbReference>
<dbReference type="Gene3D" id="3.30.980.10">
    <property type="entry name" value="Threonyl-trna Synthetase, Chain A, domain 2"/>
    <property type="match status" value="1"/>
</dbReference>
<dbReference type="InterPro" id="IPR018165">
    <property type="entry name" value="Ala-tRNA-synth_IIc_core"/>
</dbReference>
<name>A0A1H6Y142_9BACL</name>
<organism evidence="7 8">
    <name type="scientific">Bhargavaea ginsengi</name>
    <dbReference type="NCBI Taxonomy" id="426757"/>
    <lineage>
        <taxon>Bacteria</taxon>
        <taxon>Bacillati</taxon>
        <taxon>Bacillota</taxon>
        <taxon>Bacilli</taxon>
        <taxon>Bacillales</taxon>
        <taxon>Caryophanaceae</taxon>
        <taxon>Bhargavaea</taxon>
    </lineage>
</organism>
<dbReference type="SUPFAM" id="SSF55186">
    <property type="entry name" value="ThrRS/AlaRS common domain"/>
    <property type="match status" value="1"/>
</dbReference>
<dbReference type="GO" id="GO:0046872">
    <property type="term" value="F:metal ion binding"/>
    <property type="evidence" value="ECO:0007669"/>
    <property type="project" value="UniProtKB-KW"/>
</dbReference>
<gene>
    <name evidence="7" type="ORF">SAMN04488127_1637</name>
</gene>
<dbReference type="Gene3D" id="3.10.310.40">
    <property type="match status" value="1"/>
</dbReference>
<dbReference type="InterPro" id="IPR012947">
    <property type="entry name" value="tRNA_SAD"/>
</dbReference>
<keyword evidence="7" id="KW-0436">Ligase</keyword>
<evidence type="ECO:0000256" key="1">
    <source>
        <dbReference type="ARBA" id="ARBA00001947"/>
    </source>
</evidence>
<dbReference type="GO" id="GO:0003676">
    <property type="term" value="F:nucleic acid binding"/>
    <property type="evidence" value="ECO:0007669"/>
    <property type="project" value="InterPro"/>
</dbReference>
<feature type="domain" description="Alanyl-transfer RNA synthetases family profile" evidence="6">
    <location>
        <begin position="1"/>
        <end position="236"/>
    </location>
</feature>
<reference evidence="8" key="1">
    <citation type="submission" date="2016-10" db="EMBL/GenBank/DDBJ databases">
        <authorList>
            <person name="Varghese N."/>
            <person name="Submissions S."/>
        </authorList>
    </citation>
    <scope>NUCLEOTIDE SEQUENCE [LARGE SCALE GENOMIC DNA]</scope>
    <source>
        <strain evidence="8">CGMCC 1.6763</strain>
    </source>
</reference>
<dbReference type="InterPro" id="IPR051335">
    <property type="entry name" value="Alanyl-tRNA_Editing_Enzymes"/>
</dbReference>
<dbReference type="PROSITE" id="PS50860">
    <property type="entry name" value="AA_TRNA_LIGASE_II_ALA"/>
    <property type="match status" value="1"/>
</dbReference>
<dbReference type="AlphaFoldDB" id="A0A1H6Y142"/>
<protein>
    <submittedName>
        <fullName evidence="7">Alanyl-tRNA synthetase</fullName>
    </submittedName>
</protein>
<accession>A0A1H6Y142</accession>
<dbReference type="InterPro" id="IPR018163">
    <property type="entry name" value="Thr/Ala-tRNA-synth_IIc_edit"/>
</dbReference>
<dbReference type="Proteomes" id="UP000199200">
    <property type="component" value="Unassembled WGS sequence"/>
</dbReference>
<evidence type="ECO:0000256" key="4">
    <source>
        <dbReference type="ARBA" id="ARBA00022833"/>
    </source>
</evidence>
<dbReference type="SUPFAM" id="SSF50447">
    <property type="entry name" value="Translation proteins"/>
    <property type="match status" value="1"/>
</dbReference>
<evidence type="ECO:0000256" key="2">
    <source>
        <dbReference type="ARBA" id="ARBA00004496"/>
    </source>
</evidence>
<evidence type="ECO:0000256" key="5">
    <source>
        <dbReference type="SAM" id="Coils"/>
    </source>
</evidence>
<keyword evidence="3" id="KW-0479">Metal-binding</keyword>
<keyword evidence="7" id="KW-0030">Aminoacyl-tRNA synthetase</keyword>
<comment type="subcellular location">
    <subcellularLocation>
        <location evidence="2">Cytoplasm</location>
    </subcellularLocation>
</comment>
<sequence>MLKDRLYYQDPYRTSFKVNVVREGEEDGRPYAVLENTVFYPTGGGQPHDTGRLNGIRVTDVEEIDGEIRHYVEEPLNALVASGKIDWMRRHDHMQQHTGQHILTAAFVETAGCPTVSFHLGKEVSSIDLDTELVIDEQLDAAEQRANEIIMQNRAIETRWVTREELDRYRLRKEVAVEGEIRLVIIPDFDYNGCGGTHPYSTGEVGQLKILGMERMKKKTRIHFVCGNRVLEQLGKKNSFLKEAVGLLSVPEEETASAIRRLLDTNRSLEKQLAEAADRLLEVEAQSLAAGGRLIKASFRDRPIAELQKLARAAAALREDAIVLLTVRNGEKLQFVGARGNAADASMKRVAAAALEATGGKGGGSEAFVQGGGDISLGEDELLAIMAESIGE</sequence>
<keyword evidence="5" id="KW-0175">Coiled coil</keyword>
<dbReference type="SMART" id="SM00863">
    <property type="entry name" value="tRNA_SAD"/>
    <property type="match status" value="1"/>
</dbReference>
<dbReference type="Gene3D" id="2.40.30.130">
    <property type="match status" value="1"/>
</dbReference>
<evidence type="ECO:0000313" key="7">
    <source>
        <dbReference type="EMBL" id="SEJ32737.1"/>
    </source>
</evidence>
<keyword evidence="8" id="KW-1185">Reference proteome</keyword>
<dbReference type="EMBL" id="FNZF01000002">
    <property type="protein sequence ID" value="SEJ32737.1"/>
    <property type="molecule type" value="Genomic_DNA"/>
</dbReference>
<feature type="coiled-coil region" evidence="5">
    <location>
        <begin position="259"/>
        <end position="286"/>
    </location>
</feature>
<keyword evidence="4" id="KW-0862">Zinc</keyword>
<dbReference type="GO" id="GO:0005737">
    <property type="term" value="C:cytoplasm"/>
    <property type="evidence" value="ECO:0007669"/>
    <property type="project" value="UniProtKB-SubCell"/>
</dbReference>
<dbReference type="RefSeq" id="WP_092051942.1">
    <property type="nucleotide sequence ID" value="NZ_FNZF01000002.1"/>
</dbReference>
<evidence type="ECO:0000259" key="6">
    <source>
        <dbReference type="PROSITE" id="PS50860"/>
    </source>
</evidence>